<protein>
    <submittedName>
        <fullName evidence="2">Uncharacterized protein</fullName>
    </submittedName>
</protein>
<reference evidence="2 3" key="1">
    <citation type="journal article" date="2006" name="Science">
        <title>The genome of black cottonwood, Populus trichocarpa (Torr. &amp; Gray).</title>
        <authorList>
            <person name="Tuskan G.A."/>
            <person name="Difazio S."/>
            <person name="Jansson S."/>
            <person name="Bohlmann J."/>
            <person name="Grigoriev I."/>
            <person name="Hellsten U."/>
            <person name="Putnam N."/>
            <person name="Ralph S."/>
            <person name="Rombauts S."/>
            <person name="Salamov A."/>
            <person name="Schein J."/>
            <person name="Sterck L."/>
            <person name="Aerts A."/>
            <person name="Bhalerao R.R."/>
            <person name="Bhalerao R.P."/>
            <person name="Blaudez D."/>
            <person name="Boerjan W."/>
            <person name="Brun A."/>
            <person name="Brunner A."/>
            <person name="Busov V."/>
            <person name="Campbell M."/>
            <person name="Carlson J."/>
            <person name="Chalot M."/>
            <person name="Chapman J."/>
            <person name="Chen G.L."/>
            <person name="Cooper D."/>
            <person name="Coutinho P.M."/>
            <person name="Couturier J."/>
            <person name="Covert S."/>
            <person name="Cronk Q."/>
            <person name="Cunningham R."/>
            <person name="Davis J."/>
            <person name="Degroeve S."/>
            <person name="Dejardin A."/>
            <person name="Depamphilis C."/>
            <person name="Detter J."/>
            <person name="Dirks B."/>
            <person name="Dubchak I."/>
            <person name="Duplessis S."/>
            <person name="Ehlting J."/>
            <person name="Ellis B."/>
            <person name="Gendler K."/>
            <person name="Goodstein D."/>
            <person name="Gribskov M."/>
            <person name="Grimwood J."/>
            <person name="Groover A."/>
            <person name="Gunter L."/>
            <person name="Hamberger B."/>
            <person name="Heinze B."/>
            <person name="Helariutta Y."/>
            <person name="Henrissat B."/>
            <person name="Holligan D."/>
            <person name="Holt R."/>
            <person name="Huang W."/>
            <person name="Islam-Faridi N."/>
            <person name="Jones S."/>
            <person name="Jones-Rhoades M."/>
            <person name="Jorgensen R."/>
            <person name="Joshi C."/>
            <person name="Kangasjarvi J."/>
            <person name="Karlsson J."/>
            <person name="Kelleher C."/>
            <person name="Kirkpatrick R."/>
            <person name="Kirst M."/>
            <person name="Kohler A."/>
            <person name="Kalluri U."/>
            <person name="Larimer F."/>
            <person name="Leebens-Mack J."/>
            <person name="Leple J.C."/>
            <person name="Locascio P."/>
            <person name="Lou Y."/>
            <person name="Lucas S."/>
            <person name="Martin F."/>
            <person name="Montanini B."/>
            <person name="Napoli C."/>
            <person name="Nelson D.R."/>
            <person name="Nelson C."/>
            <person name="Nieminen K."/>
            <person name="Nilsson O."/>
            <person name="Pereda V."/>
            <person name="Peter G."/>
            <person name="Philippe R."/>
            <person name="Pilate G."/>
            <person name="Poliakov A."/>
            <person name="Razumovskaya J."/>
            <person name="Richardson P."/>
            <person name="Rinaldi C."/>
            <person name="Ritland K."/>
            <person name="Rouze P."/>
            <person name="Ryaboy D."/>
            <person name="Schmutz J."/>
            <person name="Schrader J."/>
            <person name="Segerman B."/>
            <person name="Shin H."/>
            <person name="Siddiqui A."/>
            <person name="Sterky F."/>
            <person name="Terry A."/>
            <person name="Tsai C.J."/>
            <person name="Uberbacher E."/>
            <person name="Unneberg P."/>
            <person name="Vahala J."/>
            <person name="Wall K."/>
            <person name="Wessler S."/>
            <person name="Yang G."/>
            <person name="Yin T."/>
            <person name="Douglas C."/>
            <person name="Marra M."/>
            <person name="Sandberg G."/>
            <person name="Van de Peer Y."/>
            <person name="Rokhsar D."/>
        </authorList>
    </citation>
    <scope>NUCLEOTIDE SEQUENCE [LARGE SCALE GENOMIC DNA]</scope>
    <source>
        <strain evidence="3">cv. Nisqually</strain>
    </source>
</reference>
<dbReference type="Proteomes" id="UP000006729">
    <property type="component" value="Chromosome 18"/>
</dbReference>
<evidence type="ECO:0000313" key="2">
    <source>
        <dbReference type="EMBL" id="PNS93082.1"/>
    </source>
</evidence>
<accession>A0A2K1WX31</accession>
<gene>
    <name evidence="2" type="ORF">POPTR_018G068900</name>
</gene>
<dbReference type="AlphaFoldDB" id="A0A2K1WX31"/>
<sequence length="268" mass="28846">MASPTSAPLFQQPVSVQWILSETLTGFWFEASDDGDFAGSSVASSYELDDSSCLLGLICPVGDGQFYGYPHCSAAAGFAIAEVLLVAAICNLILLMMLALLGLVLLLAPVCLFCWFWLVGLGFLAGSGWFVCAYQANQANSAVDLFWLPFSWALVETAPTMLSLLMPWIPSVWLLRLVPSGLTEADVMGRLSRLPLLVCWRCCPADDFSCLLGIGIHLGEVLSPKHVTGSRVVAVTGRIILEVIPITAADLLGWKEIHPSDTAGFLDF</sequence>
<name>A0A2K1WX31_POPTR</name>
<evidence type="ECO:0000256" key="1">
    <source>
        <dbReference type="SAM" id="Phobius"/>
    </source>
</evidence>
<organism evidence="2 3">
    <name type="scientific">Populus trichocarpa</name>
    <name type="common">Western balsam poplar</name>
    <name type="synonym">Populus balsamifera subsp. trichocarpa</name>
    <dbReference type="NCBI Taxonomy" id="3694"/>
    <lineage>
        <taxon>Eukaryota</taxon>
        <taxon>Viridiplantae</taxon>
        <taxon>Streptophyta</taxon>
        <taxon>Embryophyta</taxon>
        <taxon>Tracheophyta</taxon>
        <taxon>Spermatophyta</taxon>
        <taxon>Magnoliopsida</taxon>
        <taxon>eudicotyledons</taxon>
        <taxon>Gunneridae</taxon>
        <taxon>Pentapetalae</taxon>
        <taxon>rosids</taxon>
        <taxon>fabids</taxon>
        <taxon>Malpighiales</taxon>
        <taxon>Salicaceae</taxon>
        <taxon>Saliceae</taxon>
        <taxon>Populus</taxon>
    </lineage>
</organism>
<feature type="transmembrane region" description="Helical" evidence="1">
    <location>
        <begin position="83"/>
        <end position="109"/>
    </location>
</feature>
<keyword evidence="3" id="KW-1185">Reference proteome</keyword>
<proteinExistence type="predicted"/>
<keyword evidence="1" id="KW-1133">Transmembrane helix</keyword>
<dbReference type="EMBL" id="CM009307">
    <property type="protein sequence ID" value="PNS93082.1"/>
    <property type="molecule type" value="Genomic_DNA"/>
</dbReference>
<evidence type="ECO:0000313" key="3">
    <source>
        <dbReference type="Proteomes" id="UP000006729"/>
    </source>
</evidence>
<dbReference type="InParanoid" id="A0A2K1WX31"/>
<keyword evidence="1" id="KW-0472">Membrane</keyword>
<keyword evidence="1" id="KW-0812">Transmembrane</keyword>